<accession>A0A167QHH3</accession>
<dbReference type="OrthoDB" id="4869597at2759"/>
<sequence length="406" mass="46391">MSAANDTMNNPVSDEMKPVRNLLPISHLSGHHYDVLRSAVANVLDTDIARTTYAQILDGVPLASVAKDVSDYEFPFPGHPMLKEHLNLAPDVVAALEKLRASVPLDTFRVDASTIVDFQAAGPGSRAFQTRLVELVARVLHAVAVWLYQTHSPLRPKDDRLLAWRPEQAEDAERLLKYSYRNGYPPTFFIHPWYKAYDQYPNGVADGVGYWAEDRILGGVVLFDRRGPEAPDTIYEASQLTEAVYLPKQSDALYFHSNAWDVTYRIYRLRDEQKQQLVQFLLSSAGASTPLPQTSSSSSSCPLPIRGDENNRVRIDPEEPIRMTGIYRDAWERRAFAEGDWDPRNRDVVNLFDFLSCEGFSEAFRRSMRMRERFDEEEEERERQQLEAQGEGNEHRNSRTPTPERE</sequence>
<dbReference type="EMBL" id="AZHD01000014">
    <property type="protein sequence ID" value="OAA57648.1"/>
    <property type="molecule type" value="Genomic_DNA"/>
</dbReference>
<gene>
    <name evidence="2" type="ORF">SPI_07307</name>
</gene>
<protein>
    <submittedName>
        <fullName evidence="2">Uncharacterized protein</fullName>
    </submittedName>
</protein>
<evidence type="ECO:0000313" key="3">
    <source>
        <dbReference type="Proteomes" id="UP000076874"/>
    </source>
</evidence>
<keyword evidence="3" id="KW-1185">Reference proteome</keyword>
<name>A0A167QHH3_9HYPO</name>
<proteinExistence type="predicted"/>
<organism evidence="2 3">
    <name type="scientific">Niveomyces insectorum RCEF 264</name>
    <dbReference type="NCBI Taxonomy" id="1081102"/>
    <lineage>
        <taxon>Eukaryota</taxon>
        <taxon>Fungi</taxon>
        <taxon>Dikarya</taxon>
        <taxon>Ascomycota</taxon>
        <taxon>Pezizomycotina</taxon>
        <taxon>Sordariomycetes</taxon>
        <taxon>Hypocreomycetidae</taxon>
        <taxon>Hypocreales</taxon>
        <taxon>Cordycipitaceae</taxon>
        <taxon>Niveomyces</taxon>
    </lineage>
</organism>
<feature type="region of interest" description="Disordered" evidence="1">
    <location>
        <begin position="288"/>
        <end position="311"/>
    </location>
</feature>
<feature type="compositionally biased region" description="Basic and acidic residues" evidence="1">
    <location>
        <begin position="392"/>
        <end position="406"/>
    </location>
</feature>
<evidence type="ECO:0000256" key="1">
    <source>
        <dbReference type="SAM" id="MobiDB-lite"/>
    </source>
</evidence>
<dbReference type="Proteomes" id="UP000076874">
    <property type="component" value="Unassembled WGS sequence"/>
</dbReference>
<reference evidence="2 3" key="1">
    <citation type="journal article" date="2016" name="Genome Biol. Evol.">
        <title>Divergent and convergent evolution of fungal pathogenicity.</title>
        <authorList>
            <person name="Shang Y."/>
            <person name="Xiao G."/>
            <person name="Zheng P."/>
            <person name="Cen K."/>
            <person name="Zhan S."/>
            <person name="Wang C."/>
        </authorList>
    </citation>
    <scope>NUCLEOTIDE SEQUENCE [LARGE SCALE GENOMIC DNA]</scope>
    <source>
        <strain evidence="2 3">RCEF 264</strain>
    </source>
</reference>
<comment type="caution">
    <text evidence="2">The sequence shown here is derived from an EMBL/GenBank/DDBJ whole genome shotgun (WGS) entry which is preliminary data.</text>
</comment>
<evidence type="ECO:0000313" key="2">
    <source>
        <dbReference type="EMBL" id="OAA57648.1"/>
    </source>
</evidence>
<dbReference type="AlphaFoldDB" id="A0A167QHH3"/>
<feature type="region of interest" description="Disordered" evidence="1">
    <location>
        <begin position="371"/>
        <end position="406"/>
    </location>
</feature>